<gene>
    <name evidence="1" type="ORF">PR048_007772</name>
</gene>
<accession>A0ABQ9HV77</accession>
<protein>
    <submittedName>
        <fullName evidence="1">Uncharacterized protein</fullName>
    </submittedName>
</protein>
<name>A0ABQ9HV77_9NEOP</name>
<organism evidence="1 2">
    <name type="scientific">Dryococelus australis</name>
    <dbReference type="NCBI Taxonomy" id="614101"/>
    <lineage>
        <taxon>Eukaryota</taxon>
        <taxon>Metazoa</taxon>
        <taxon>Ecdysozoa</taxon>
        <taxon>Arthropoda</taxon>
        <taxon>Hexapoda</taxon>
        <taxon>Insecta</taxon>
        <taxon>Pterygota</taxon>
        <taxon>Neoptera</taxon>
        <taxon>Polyneoptera</taxon>
        <taxon>Phasmatodea</taxon>
        <taxon>Verophasmatodea</taxon>
        <taxon>Anareolatae</taxon>
        <taxon>Phasmatidae</taxon>
        <taxon>Eurycanthinae</taxon>
        <taxon>Dryococelus</taxon>
    </lineage>
</organism>
<reference evidence="1 2" key="1">
    <citation type="submission" date="2023-02" db="EMBL/GenBank/DDBJ databases">
        <title>LHISI_Scaffold_Assembly.</title>
        <authorList>
            <person name="Stuart O.P."/>
            <person name="Cleave R."/>
            <person name="Magrath M.J.L."/>
            <person name="Mikheyev A.S."/>
        </authorList>
    </citation>
    <scope>NUCLEOTIDE SEQUENCE [LARGE SCALE GENOMIC DNA]</scope>
    <source>
        <strain evidence="1">Daus_M_001</strain>
        <tissue evidence="1">Leg muscle</tissue>
    </source>
</reference>
<evidence type="ECO:0000313" key="2">
    <source>
        <dbReference type="Proteomes" id="UP001159363"/>
    </source>
</evidence>
<comment type="caution">
    <text evidence="1">The sequence shown here is derived from an EMBL/GenBank/DDBJ whole genome shotgun (WGS) entry which is preliminary data.</text>
</comment>
<proteinExistence type="predicted"/>
<evidence type="ECO:0000313" key="1">
    <source>
        <dbReference type="EMBL" id="KAJ8888285.1"/>
    </source>
</evidence>
<dbReference type="EMBL" id="JARBHB010000003">
    <property type="protein sequence ID" value="KAJ8888285.1"/>
    <property type="molecule type" value="Genomic_DNA"/>
</dbReference>
<sequence length="301" mass="33322">MGKWHVKLWSGESKTVPSYLTVLIVQDFVGGPLNCGPLKLRLYENNNSATCLDTWLTFVMFGCVIKSGGSYIRDLSHFTSQRSASSLPPPCWMTADNWILVKVDRGPSQNRSHGNVVVRLLISHHGEPGLIPGGVAPRFSLVGIVLDVDSSRWVFSGISHIPHPCIPLLLLTLSLHPSQISRLITKLLQQCCKQPVYNFVSEFEDKIEIGIAAVLCIALCSQAEGGKSLLRAVDGMGNHSSPTLTIMLVIRITHLWLTTGEITWCRGTSVGRGRVLRSCKTWIRKIAGKWWCHPWCQASSR</sequence>
<keyword evidence="2" id="KW-1185">Reference proteome</keyword>
<dbReference type="Proteomes" id="UP001159363">
    <property type="component" value="Chromosome 3"/>
</dbReference>